<reference evidence="1" key="1">
    <citation type="submission" date="2014-05" db="EMBL/GenBank/DDBJ databases">
        <authorList>
            <person name="Chronopoulou M."/>
        </authorList>
    </citation>
    <scope>NUCLEOTIDE SEQUENCE</scope>
    <source>
        <tissue evidence="1">Whole organism</tissue>
    </source>
</reference>
<dbReference type="AlphaFoldDB" id="A0A0K2TDG8"/>
<dbReference type="EMBL" id="HACA01006702">
    <property type="protein sequence ID" value="CDW24063.1"/>
    <property type="molecule type" value="Transcribed_RNA"/>
</dbReference>
<protein>
    <submittedName>
        <fullName evidence="1">Uncharacterized protein</fullName>
    </submittedName>
</protein>
<organism evidence="1">
    <name type="scientific">Lepeophtheirus salmonis</name>
    <name type="common">Salmon louse</name>
    <name type="synonym">Caligus salmonis</name>
    <dbReference type="NCBI Taxonomy" id="72036"/>
    <lineage>
        <taxon>Eukaryota</taxon>
        <taxon>Metazoa</taxon>
        <taxon>Ecdysozoa</taxon>
        <taxon>Arthropoda</taxon>
        <taxon>Crustacea</taxon>
        <taxon>Multicrustacea</taxon>
        <taxon>Hexanauplia</taxon>
        <taxon>Copepoda</taxon>
        <taxon>Siphonostomatoida</taxon>
        <taxon>Caligidae</taxon>
        <taxon>Lepeophtheirus</taxon>
    </lineage>
</organism>
<sequence length="21" mass="2429">MSVRKITELTPYGKLHPVKKC</sequence>
<name>A0A0K2TDG8_LEPSM</name>
<evidence type="ECO:0000313" key="1">
    <source>
        <dbReference type="EMBL" id="CDW24063.1"/>
    </source>
</evidence>
<proteinExistence type="predicted"/>
<accession>A0A0K2TDG8</accession>